<comment type="caution">
    <text evidence="4">The sequence shown here is derived from an EMBL/GenBank/DDBJ whole genome shotgun (WGS) entry which is preliminary data.</text>
</comment>
<reference evidence="4" key="1">
    <citation type="submission" date="2018-01" db="EMBL/GenBank/DDBJ databases">
        <authorList>
            <person name="Mao J.F."/>
        </authorList>
    </citation>
    <scope>NUCLEOTIDE SEQUENCE</scope>
    <source>
        <strain evidence="4">Huo1</strain>
        <tissue evidence="4">Leaf</tissue>
    </source>
</reference>
<keyword evidence="5" id="KW-1185">Reference proteome</keyword>
<dbReference type="EMBL" id="PNBA02000020">
    <property type="protein sequence ID" value="KAG6388498.1"/>
    <property type="molecule type" value="Genomic_DNA"/>
</dbReference>
<dbReference type="InterPro" id="IPR020939">
    <property type="entry name" value="Ribosomal_bL34_CS"/>
</dbReference>
<evidence type="ECO:0000256" key="1">
    <source>
        <dbReference type="ARBA" id="ARBA00010111"/>
    </source>
</evidence>
<evidence type="ECO:0008006" key="6">
    <source>
        <dbReference type="Google" id="ProtNLM"/>
    </source>
</evidence>
<dbReference type="PANTHER" id="PTHR14503:SF12">
    <property type="entry name" value="RIBOSOMAL PROTEIN L34"/>
    <property type="match status" value="1"/>
</dbReference>
<sequence>MASSKSLIRAGASMATRFLSRAFHTSPNPFLSPKHELIGAAKLLPSLFIPQSQKMAPFYSPPEPQNDVDSLRKLCSEGFLYPCGLPSLPFLLPEGDESSSSEPMICHTKRTYQPSNIRRKRVHGFFARILGNPPRAAGESFPDELQRVGIESQHDQTSGKFLDDLIKEHRHFEGKNLIGAGNCDALKLLLLSSYFNM</sequence>
<evidence type="ECO:0000313" key="4">
    <source>
        <dbReference type="EMBL" id="KAG6388498.1"/>
    </source>
</evidence>
<dbReference type="Proteomes" id="UP000298416">
    <property type="component" value="Unassembled WGS sequence"/>
</dbReference>
<proteinExistence type="inferred from homology"/>
<gene>
    <name evidence="4" type="ORF">SASPL_149926</name>
</gene>
<dbReference type="AlphaFoldDB" id="A0A8X8Z208"/>
<dbReference type="PANTHER" id="PTHR14503">
    <property type="entry name" value="MITOCHONDRIAL RIBOSOMAL PROTEIN 34 FAMILY MEMBER"/>
    <property type="match status" value="1"/>
</dbReference>
<dbReference type="GO" id="GO:0005762">
    <property type="term" value="C:mitochondrial large ribosomal subunit"/>
    <property type="evidence" value="ECO:0007669"/>
    <property type="project" value="TreeGrafter"/>
</dbReference>
<keyword evidence="2" id="KW-0689">Ribosomal protein</keyword>
<evidence type="ECO:0000256" key="2">
    <source>
        <dbReference type="ARBA" id="ARBA00022980"/>
    </source>
</evidence>
<dbReference type="Gene3D" id="1.10.287.3980">
    <property type="match status" value="1"/>
</dbReference>
<dbReference type="GO" id="GO:0003735">
    <property type="term" value="F:structural constituent of ribosome"/>
    <property type="evidence" value="ECO:0007669"/>
    <property type="project" value="InterPro"/>
</dbReference>
<reference evidence="4" key="2">
    <citation type="submission" date="2020-08" db="EMBL/GenBank/DDBJ databases">
        <title>Plant Genome Project.</title>
        <authorList>
            <person name="Zhang R.-G."/>
        </authorList>
    </citation>
    <scope>NUCLEOTIDE SEQUENCE</scope>
    <source>
        <strain evidence="4">Huo1</strain>
        <tissue evidence="4">Leaf</tissue>
    </source>
</reference>
<comment type="similarity">
    <text evidence="1">Belongs to the bacterial ribosomal protein bL34 family.</text>
</comment>
<protein>
    <recommendedName>
        <fullName evidence="6">Large subunit ribosomal protein L34</fullName>
    </recommendedName>
</protein>
<name>A0A8X8Z208_SALSN</name>
<dbReference type="Pfam" id="PF00468">
    <property type="entry name" value="Ribosomal_L34"/>
    <property type="match status" value="1"/>
</dbReference>
<evidence type="ECO:0000256" key="3">
    <source>
        <dbReference type="ARBA" id="ARBA00023274"/>
    </source>
</evidence>
<keyword evidence="3" id="KW-0687">Ribonucleoprotein</keyword>
<evidence type="ECO:0000313" key="5">
    <source>
        <dbReference type="Proteomes" id="UP000298416"/>
    </source>
</evidence>
<dbReference type="GO" id="GO:0006412">
    <property type="term" value="P:translation"/>
    <property type="evidence" value="ECO:0007669"/>
    <property type="project" value="InterPro"/>
</dbReference>
<dbReference type="PROSITE" id="PS00784">
    <property type="entry name" value="RIBOSOMAL_L34"/>
    <property type="match status" value="1"/>
</dbReference>
<organism evidence="4">
    <name type="scientific">Salvia splendens</name>
    <name type="common">Scarlet sage</name>
    <dbReference type="NCBI Taxonomy" id="180675"/>
    <lineage>
        <taxon>Eukaryota</taxon>
        <taxon>Viridiplantae</taxon>
        <taxon>Streptophyta</taxon>
        <taxon>Embryophyta</taxon>
        <taxon>Tracheophyta</taxon>
        <taxon>Spermatophyta</taxon>
        <taxon>Magnoliopsida</taxon>
        <taxon>eudicotyledons</taxon>
        <taxon>Gunneridae</taxon>
        <taxon>Pentapetalae</taxon>
        <taxon>asterids</taxon>
        <taxon>lamiids</taxon>
        <taxon>Lamiales</taxon>
        <taxon>Lamiaceae</taxon>
        <taxon>Nepetoideae</taxon>
        <taxon>Mentheae</taxon>
        <taxon>Salviinae</taxon>
        <taxon>Salvia</taxon>
        <taxon>Salvia subgen. Calosphace</taxon>
        <taxon>core Calosphace</taxon>
    </lineage>
</organism>
<dbReference type="InterPro" id="IPR000271">
    <property type="entry name" value="Ribosomal_bL34"/>
</dbReference>
<accession>A0A8X8Z208</accession>